<reference evidence="2 3" key="2">
    <citation type="submission" date="2018-11" db="EMBL/GenBank/DDBJ databases">
        <authorList>
            <consortium name="Pathogen Informatics"/>
        </authorList>
    </citation>
    <scope>NUCLEOTIDE SEQUENCE [LARGE SCALE GENOMIC DNA]</scope>
</reference>
<evidence type="ECO:0000313" key="4">
    <source>
        <dbReference type="WBParaSite" id="TCNE_0000157401-mRNA-1"/>
    </source>
</evidence>
<name>A0A183TZA5_TOXCA</name>
<accession>A0A183TZA5</accession>
<organism evidence="3 4">
    <name type="scientific">Toxocara canis</name>
    <name type="common">Canine roundworm</name>
    <dbReference type="NCBI Taxonomy" id="6265"/>
    <lineage>
        <taxon>Eukaryota</taxon>
        <taxon>Metazoa</taxon>
        <taxon>Ecdysozoa</taxon>
        <taxon>Nematoda</taxon>
        <taxon>Chromadorea</taxon>
        <taxon>Rhabditida</taxon>
        <taxon>Spirurina</taxon>
        <taxon>Ascaridomorpha</taxon>
        <taxon>Ascaridoidea</taxon>
        <taxon>Toxocaridae</taxon>
        <taxon>Toxocara</taxon>
    </lineage>
</organism>
<gene>
    <name evidence="2" type="ORF">TCNE_LOCUS1575</name>
</gene>
<dbReference type="Proteomes" id="UP000050794">
    <property type="component" value="Unassembled WGS sequence"/>
</dbReference>
<dbReference type="WBParaSite" id="TCNE_0000157401-mRNA-1">
    <property type="protein sequence ID" value="TCNE_0000157401-mRNA-1"/>
    <property type="gene ID" value="TCNE_0000157401"/>
</dbReference>
<proteinExistence type="predicted"/>
<sequence length="77" mass="8745">MRFFPVEDSGKTDQSDKTGQLSKRDQVDGTDKADPMHLPSDPDPHYRPSQFAFGMPKREMQYPNSGLIKMNGTEKID</sequence>
<evidence type="ECO:0000313" key="2">
    <source>
        <dbReference type="EMBL" id="VDM26439.1"/>
    </source>
</evidence>
<evidence type="ECO:0000313" key="3">
    <source>
        <dbReference type="Proteomes" id="UP000050794"/>
    </source>
</evidence>
<reference evidence="4" key="1">
    <citation type="submission" date="2016-06" db="UniProtKB">
        <authorList>
            <consortium name="WormBaseParasite"/>
        </authorList>
    </citation>
    <scope>IDENTIFICATION</scope>
</reference>
<dbReference type="AlphaFoldDB" id="A0A183TZA5"/>
<protein>
    <submittedName>
        <fullName evidence="4">Catalase</fullName>
    </submittedName>
</protein>
<feature type="region of interest" description="Disordered" evidence="1">
    <location>
        <begin position="1"/>
        <end position="77"/>
    </location>
</feature>
<keyword evidence="3" id="KW-1185">Reference proteome</keyword>
<evidence type="ECO:0000256" key="1">
    <source>
        <dbReference type="SAM" id="MobiDB-lite"/>
    </source>
</evidence>
<feature type="compositionally biased region" description="Basic and acidic residues" evidence="1">
    <location>
        <begin position="8"/>
        <end position="46"/>
    </location>
</feature>
<dbReference type="EMBL" id="UYWY01001243">
    <property type="protein sequence ID" value="VDM26439.1"/>
    <property type="molecule type" value="Genomic_DNA"/>
</dbReference>